<dbReference type="EMBL" id="JAUOZS010000001">
    <property type="protein sequence ID" value="MDT8899986.1"/>
    <property type="molecule type" value="Genomic_DNA"/>
</dbReference>
<accession>A0ABU3NT36</accession>
<evidence type="ECO:0000256" key="2">
    <source>
        <dbReference type="ARBA" id="ARBA00023015"/>
    </source>
</evidence>
<evidence type="ECO:0000256" key="1">
    <source>
        <dbReference type="ARBA" id="ARBA00009437"/>
    </source>
</evidence>
<dbReference type="PROSITE" id="PS50931">
    <property type="entry name" value="HTH_LYSR"/>
    <property type="match status" value="1"/>
</dbReference>
<feature type="domain" description="HTH lysR-type" evidence="5">
    <location>
        <begin position="6"/>
        <end position="63"/>
    </location>
</feature>
<dbReference type="InterPro" id="IPR036390">
    <property type="entry name" value="WH_DNA-bd_sf"/>
</dbReference>
<keyword evidence="4" id="KW-0804">Transcription</keyword>
<proteinExistence type="inferred from homology"/>
<sequence>MDVKTVEIRQLKTFVTTARLLSFTKAADELGYAQSTVTGQIQALEEELGVMVYERFAKQIKLTKEGERLYAYATQILALSSEAKDYVASASTPRGVLTIGTAESLCLHRLPGVFNTFRALCPQVEISICFDIGSDYRALVRKNLIDLAIFFDVPCCEPDLITHVLFEEPMTVIAAPSHPLTGKPRISPGDLSGEALVLTPEGCTYRRIFESILTQAGARPSSVMGISSNEVIKRFVGDGWGIGFLPRVVVEHELAAGHLAALNWAGPPFSINAQLTYHKNKWLSPALKAFIGVALEQMPAAKAQREAPA</sequence>
<reference evidence="6 7" key="1">
    <citation type="submission" date="2023-07" db="EMBL/GenBank/DDBJ databases">
        <title>The novel representative of Negativicutes class, Anaeroselena agilis gen. nov. sp. nov.</title>
        <authorList>
            <person name="Prokofeva M.I."/>
            <person name="Elcheninov A.G."/>
            <person name="Klyukina A."/>
            <person name="Kublanov I.V."/>
            <person name="Frolov E.N."/>
            <person name="Podosokorskaya O.A."/>
        </authorList>
    </citation>
    <scope>NUCLEOTIDE SEQUENCE [LARGE SCALE GENOMIC DNA]</scope>
    <source>
        <strain evidence="6 7">4137-cl</strain>
    </source>
</reference>
<protein>
    <submittedName>
        <fullName evidence="6">LysR family transcriptional regulator</fullName>
    </submittedName>
</protein>
<keyword evidence="2" id="KW-0805">Transcription regulation</keyword>
<dbReference type="Gene3D" id="1.10.10.10">
    <property type="entry name" value="Winged helix-like DNA-binding domain superfamily/Winged helix DNA-binding domain"/>
    <property type="match status" value="1"/>
</dbReference>
<keyword evidence="3" id="KW-0238">DNA-binding</keyword>
<gene>
    <name evidence="6" type="ORF">Q4T40_01895</name>
</gene>
<dbReference type="PANTHER" id="PTHR30126:SF100">
    <property type="entry name" value="LYSR-FAMILY TRANSCRIPTIONAL REGULATOR"/>
    <property type="match status" value="1"/>
</dbReference>
<dbReference type="InterPro" id="IPR005119">
    <property type="entry name" value="LysR_subst-bd"/>
</dbReference>
<keyword evidence="7" id="KW-1185">Reference proteome</keyword>
<name>A0ABU3NT36_9FIRM</name>
<dbReference type="Gene3D" id="3.40.190.290">
    <property type="match status" value="1"/>
</dbReference>
<dbReference type="InterPro" id="IPR036388">
    <property type="entry name" value="WH-like_DNA-bd_sf"/>
</dbReference>
<dbReference type="Pfam" id="PF00126">
    <property type="entry name" value="HTH_1"/>
    <property type="match status" value="1"/>
</dbReference>
<dbReference type="PRINTS" id="PR00039">
    <property type="entry name" value="HTHLYSR"/>
</dbReference>
<comment type="similarity">
    <text evidence="1">Belongs to the LysR transcriptional regulatory family.</text>
</comment>
<dbReference type="RefSeq" id="WP_413778549.1">
    <property type="nucleotide sequence ID" value="NZ_JAUOZS010000001.1"/>
</dbReference>
<dbReference type="SUPFAM" id="SSF46785">
    <property type="entry name" value="Winged helix' DNA-binding domain"/>
    <property type="match status" value="1"/>
</dbReference>
<evidence type="ECO:0000256" key="4">
    <source>
        <dbReference type="ARBA" id="ARBA00023163"/>
    </source>
</evidence>
<dbReference type="Pfam" id="PF03466">
    <property type="entry name" value="LysR_substrate"/>
    <property type="match status" value="1"/>
</dbReference>
<dbReference type="Proteomes" id="UP001254848">
    <property type="component" value="Unassembled WGS sequence"/>
</dbReference>
<dbReference type="PANTHER" id="PTHR30126">
    <property type="entry name" value="HTH-TYPE TRANSCRIPTIONAL REGULATOR"/>
    <property type="match status" value="1"/>
</dbReference>
<organism evidence="6 7">
    <name type="scientific">Anaeroselena agilis</name>
    <dbReference type="NCBI Taxonomy" id="3063788"/>
    <lineage>
        <taxon>Bacteria</taxon>
        <taxon>Bacillati</taxon>
        <taxon>Bacillota</taxon>
        <taxon>Negativicutes</taxon>
        <taxon>Acetonemataceae</taxon>
        <taxon>Anaeroselena</taxon>
    </lineage>
</organism>
<evidence type="ECO:0000313" key="6">
    <source>
        <dbReference type="EMBL" id="MDT8899986.1"/>
    </source>
</evidence>
<dbReference type="SUPFAM" id="SSF53850">
    <property type="entry name" value="Periplasmic binding protein-like II"/>
    <property type="match status" value="1"/>
</dbReference>
<dbReference type="CDD" id="cd05466">
    <property type="entry name" value="PBP2_LTTR_substrate"/>
    <property type="match status" value="1"/>
</dbReference>
<evidence type="ECO:0000313" key="7">
    <source>
        <dbReference type="Proteomes" id="UP001254848"/>
    </source>
</evidence>
<evidence type="ECO:0000256" key="3">
    <source>
        <dbReference type="ARBA" id="ARBA00023125"/>
    </source>
</evidence>
<dbReference type="InterPro" id="IPR000847">
    <property type="entry name" value="LysR_HTH_N"/>
</dbReference>
<comment type="caution">
    <text evidence="6">The sequence shown here is derived from an EMBL/GenBank/DDBJ whole genome shotgun (WGS) entry which is preliminary data.</text>
</comment>
<evidence type="ECO:0000259" key="5">
    <source>
        <dbReference type="PROSITE" id="PS50931"/>
    </source>
</evidence>